<dbReference type="PROSITE" id="PS50005">
    <property type="entry name" value="TPR"/>
    <property type="match status" value="1"/>
</dbReference>
<dbReference type="PANTHER" id="PTHR45586:SF1">
    <property type="entry name" value="LIPOPOLYSACCHARIDE ASSEMBLY PROTEIN B"/>
    <property type="match status" value="1"/>
</dbReference>
<proteinExistence type="predicted"/>
<evidence type="ECO:0000256" key="1">
    <source>
        <dbReference type="ARBA" id="ARBA00022737"/>
    </source>
</evidence>
<accession>A0A843YS84</accession>
<keyword evidence="6" id="KW-1185">Reference proteome</keyword>
<name>A0A843YS84_9BURK</name>
<keyword evidence="1" id="KW-0677">Repeat</keyword>
<dbReference type="EMBL" id="WINI01000003">
    <property type="protein sequence ID" value="MQR00368.1"/>
    <property type="molecule type" value="Genomic_DNA"/>
</dbReference>
<dbReference type="Gene3D" id="1.25.40.10">
    <property type="entry name" value="Tetratricopeptide repeat domain"/>
    <property type="match status" value="2"/>
</dbReference>
<protein>
    <submittedName>
        <fullName evidence="5">Tetratricopeptide repeat protein</fullName>
    </submittedName>
</protein>
<dbReference type="InterPro" id="IPR011990">
    <property type="entry name" value="TPR-like_helical_dom_sf"/>
</dbReference>
<dbReference type="SUPFAM" id="SSF48452">
    <property type="entry name" value="TPR-like"/>
    <property type="match status" value="2"/>
</dbReference>
<evidence type="ECO:0000313" key="6">
    <source>
        <dbReference type="Proteomes" id="UP000451565"/>
    </source>
</evidence>
<evidence type="ECO:0000313" key="5">
    <source>
        <dbReference type="EMBL" id="MQR00368.1"/>
    </source>
</evidence>
<keyword evidence="2 3" id="KW-0802">TPR repeat</keyword>
<dbReference type="InterPro" id="IPR051012">
    <property type="entry name" value="CellSynth/LPSAsmb/PSIAsmb"/>
</dbReference>
<organism evidence="5 6">
    <name type="scientific">Glaciimonas soli</name>
    <dbReference type="NCBI Taxonomy" id="2590999"/>
    <lineage>
        <taxon>Bacteria</taxon>
        <taxon>Pseudomonadati</taxon>
        <taxon>Pseudomonadota</taxon>
        <taxon>Betaproteobacteria</taxon>
        <taxon>Burkholderiales</taxon>
        <taxon>Oxalobacteraceae</taxon>
        <taxon>Glaciimonas</taxon>
    </lineage>
</organism>
<evidence type="ECO:0000256" key="3">
    <source>
        <dbReference type="PROSITE-ProRule" id="PRU00339"/>
    </source>
</evidence>
<dbReference type="Proteomes" id="UP000451565">
    <property type="component" value="Unassembled WGS sequence"/>
</dbReference>
<dbReference type="InterPro" id="IPR019734">
    <property type="entry name" value="TPR_rpt"/>
</dbReference>
<dbReference type="Pfam" id="PF14559">
    <property type="entry name" value="TPR_19"/>
    <property type="match status" value="1"/>
</dbReference>
<gene>
    <name evidence="5" type="ORF">GEV47_06705</name>
</gene>
<feature type="region of interest" description="Disordered" evidence="4">
    <location>
        <begin position="1"/>
        <end position="59"/>
    </location>
</feature>
<feature type="repeat" description="TPR" evidence="3">
    <location>
        <begin position="205"/>
        <end position="238"/>
    </location>
</feature>
<dbReference type="OrthoDB" id="9766710at2"/>
<dbReference type="AlphaFoldDB" id="A0A843YS84"/>
<comment type="caution">
    <text evidence="5">The sequence shown here is derived from an EMBL/GenBank/DDBJ whole genome shotgun (WGS) entry which is preliminary data.</text>
</comment>
<reference evidence="5 6" key="1">
    <citation type="submission" date="2019-10" db="EMBL/GenBank/DDBJ databases">
        <title>Glaciimonas soli sp. nov., a psychrophilic bacterium isolated from the forest soil of a high elevation mountain in Taiwan.</title>
        <authorList>
            <person name="Wang L.-T."/>
            <person name="Shieh W.Y."/>
        </authorList>
    </citation>
    <scope>NUCLEOTIDE SEQUENCE [LARGE SCALE GENOMIC DNA]</scope>
    <source>
        <strain evidence="5 6">GS1</strain>
    </source>
</reference>
<dbReference type="PANTHER" id="PTHR45586">
    <property type="entry name" value="TPR REPEAT-CONTAINING PROTEIN PA4667"/>
    <property type="match status" value="1"/>
</dbReference>
<evidence type="ECO:0000256" key="2">
    <source>
        <dbReference type="ARBA" id="ARBA00022803"/>
    </source>
</evidence>
<dbReference type="Pfam" id="PF13432">
    <property type="entry name" value="TPR_16"/>
    <property type="match status" value="2"/>
</dbReference>
<dbReference type="Pfam" id="PF13174">
    <property type="entry name" value="TPR_6"/>
    <property type="match status" value="1"/>
</dbReference>
<evidence type="ECO:0000256" key="4">
    <source>
        <dbReference type="SAM" id="MobiDB-lite"/>
    </source>
</evidence>
<sequence length="596" mass="65471">MLTAGVSFAQTNNDSKNAKPPVKESTQDAATAPKTDDAKDDANDSAGAPTSGKIAHEHLPSASLSPRILAGILNAEIAFQRGNWQAGYVTLLSLAQQTRDPRLARRAAEMALTAKHPTEALTAIRLWRELAPDSEEAAQYYLGFVMLSNHLEEAQPLLAQRLKNSPPKDRGVLMLQIQRLLTRSEDKAGAFKLLENLVAPYADMAEAHVALAQAAFANNDSARANQEAARALQLNPESELAILTSAQVSPDKQAAEKTIADFLAQHPKSHEIRIAYARTLIEQKQYEKARAQFDILYKDNKEDATTLLALGLLNAQIGDTKAAEQFLSDYVDELAAHPDPRRDNSQALMILAKLAMDRKDNASALIWLSRVGPGDAYLDAQLKRAELTARGGDVDGARTILSEIETSKESDEILVAQVEAQILQDAHRYMDAFNVLETALKAHPENIDLLYDYALIADKLNNTSVMETALRKVMKLSPDSAQAYNALGYSFAVRNTRLPEALTLVKKASALSPKDPFIMDSLGWVEFRMGNLVDAESHLQMAYSTLPDPEIGIHLGEVLWAQGKKDAAQKVWREVRSKDPKSTTLNETLKRLQVVL</sequence>